<accession>A0A9P8V0N7</accession>
<comment type="caution">
    <text evidence="7">The sequence shown here is derived from an EMBL/GenBank/DDBJ whole genome shotgun (WGS) entry which is preliminary data.</text>
</comment>
<keyword evidence="2 6" id="KW-0812">Transmembrane</keyword>
<evidence type="ECO:0000256" key="2">
    <source>
        <dbReference type="ARBA" id="ARBA00022692"/>
    </source>
</evidence>
<proteinExistence type="predicted"/>
<dbReference type="GO" id="GO:0071944">
    <property type="term" value="C:cell periphery"/>
    <property type="evidence" value="ECO:0007669"/>
    <property type="project" value="UniProtKB-ARBA"/>
</dbReference>
<evidence type="ECO:0000313" key="7">
    <source>
        <dbReference type="EMBL" id="KAH6663254.1"/>
    </source>
</evidence>
<gene>
    <name evidence="7" type="ORF">F5X68DRAFT_237481</name>
</gene>
<keyword evidence="8" id="KW-1185">Reference proteome</keyword>
<evidence type="ECO:0000256" key="1">
    <source>
        <dbReference type="ARBA" id="ARBA00004167"/>
    </source>
</evidence>
<keyword evidence="4 6" id="KW-0472">Membrane</keyword>
<organism evidence="7 8">
    <name type="scientific">Plectosphaerella plurivora</name>
    <dbReference type="NCBI Taxonomy" id="936078"/>
    <lineage>
        <taxon>Eukaryota</taxon>
        <taxon>Fungi</taxon>
        <taxon>Dikarya</taxon>
        <taxon>Ascomycota</taxon>
        <taxon>Pezizomycotina</taxon>
        <taxon>Sordariomycetes</taxon>
        <taxon>Hypocreomycetidae</taxon>
        <taxon>Glomerellales</taxon>
        <taxon>Plectosphaerellaceae</taxon>
        <taxon>Plectosphaerella</taxon>
    </lineage>
</organism>
<name>A0A9P8V0N7_9PEZI</name>
<evidence type="ECO:0000313" key="8">
    <source>
        <dbReference type="Proteomes" id="UP000770015"/>
    </source>
</evidence>
<dbReference type="OrthoDB" id="10638848at2759"/>
<protein>
    <recommendedName>
        <fullName evidence="9">Mid2 domain-containing protein</fullName>
    </recommendedName>
</protein>
<keyword evidence="3 6" id="KW-1133">Transmembrane helix</keyword>
<feature type="compositionally biased region" description="Low complexity" evidence="5">
    <location>
        <begin position="275"/>
        <end position="285"/>
    </location>
</feature>
<dbReference type="EMBL" id="JAGSXJ010000043">
    <property type="protein sequence ID" value="KAH6663254.1"/>
    <property type="molecule type" value="Genomic_DNA"/>
</dbReference>
<dbReference type="PANTHER" id="PTHR15549">
    <property type="entry name" value="PAIRED IMMUNOGLOBULIN-LIKE TYPE 2 RECEPTOR"/>
    <property type="match status" value="1"/>
</dbReference>
<feature type="region of interest" description="Disordered" evidence="5">
    <location>
        <begin position="272"/>
        <end position="298"/>
    </location>
</feature>
<feature type="region of interest" description="Disordered" evidence="5">
    <location>
        <begin position="151"/>
        <end position="172"/>
    </location>
</feature>
<feature type="transmembrane region" description="Helical" evidence="6">
    <location>
        <begin position="181"/>
        <end position="205"/>
    </location>
</feature>
<comment type="subcellular location">
    <subcellularLocation>
        <location evidence="1">Membrane</location>
        <topology evidence="1">Single-pass membrane protein</topology>
    </subcellularLocation>
</comment>
<sequence>MQRLQENPLEPIGAQLIAADNNAGLNNAIMSPFEQLTEYQKGKRDEPTYVLTLSEDPSWTLGNPTGISTRIAATTTETYLFFTRTTLIWQADAASFFTSNSDTPITTLPVATIHTTLTVTGDDEPTETASTSEITATAALSITLDTFSTETVSSTNTGSSIAATGTESALPDERTELPQSAVIGISVGVSVFFFGLVLAILIWTIRQKKRDKIRAEASLPRARTWEPMNETHHQASGPAKPVRYHVPDMPSMGRRGPDYDYGHDHPARAYHDHMAQQAQQQAQQAGMTPPPVSPYHQQGEQAMGAYQPPAQQAQQPDYRAYHPSMGHVGQQGFAVELASENYRS</sequence>
<evidence type="ECO:0008006" key="9">
    <source>
        <dbReference type="Google" id="ProtNLM"/>
    </source>
</evidence>
<evidence type="ECO:0000256" key="3">
    <source>
        <dbReference type="ARBA" id="ARBA00022989"/>
    </source>
</evidence>
<dbReference type="GO" id="GO:0016020">
    <property type="term" value="C:membrane"/>
    <property type="evidence" value="ECO:0007669"/>
    <property type="project" value="UniProtKB-SubCell"/>
</dbReference>
<dbReference type="InterPro" id="IPR051694">
    <property type="entry name" value="Immunoregulatory_rcpt-like"/>
</dbReference>
<feature type="compositionally biased region" description="Polar residues" evidence="5">
    <location>
        <begin position="151"/>
        <end position="167"/>
    </location>
</feature>
<evidence type="ECO:0000256" key="5">
    <source>
        <dbReference type="SAM" id="MobiDB-lite"/>
    </source>
</evidence>
<dbReference type="AlphaFoldDB" id="A0A9P8V0N7"/>
<dbReference type="Proteomes" id="UP000770015">
    <property type="component" value="Unassembled WGS sequence"/>
</dbReference>
<evidence type="ECO:0000256" key="6">
    <source>
        <dbReference type="SAM" id="Phobius"/>
    </source>
</evidence>
<reference evidence="7" key="1">
    <citation type="journal article" date="2021" name="Nat. Commun.">
        <title>Genetic determinants of endophytism in the Arabidopsis root mycobiome.</title>
        <authorList>
            <person name="Mesny F."/>
            <person name="Miyauchi S."/>
            <person name="Thiergart T."/>
            <person name="Pickel B."/>
            <person name="Atanasova L."/>
            <person name="Karlsson M."/>
            <person name="Huettel B."/>
            <person name="Barry K.W."/>
            <person name="Haridas S."/>
            <person name="Chen C."/>
            <person name="Bauer D."/>
            <person name="Andreopoulos W."/>
            <person name="Pangilinan J."/>
            <person name="LaButti K."/>
            <person name="Riley R."/>
            <person name="Lipzen A."/>
            <person name="Clum A."/>
            <person name="Drula E."/>
            <person name="Henrissat B."/>
            <person name="Kohler A."/>
            <person name="Grigoriev I.V."/>
            <person name="Martin F.M."/>
            <person name="Hacquard S."/>
        </authorList>
    </citation>
    <scope>NUCLEOTIDE SEQUENCE</scope>
    <source>
        <strain evidence="7">MPI-SDFR-AT-0117</strain>
    </source>
</reference>
<evidence type="ECO:0000256" key="4">
    <source>
        <dbReference type="ARBA" id="ARBA00023136"/>
    </source>
</evidence>